<dbReference type="Proteomes" id="UP000373301">
    <property type="component" value="Unassembled WGS sequence"/>
</dbReference>
<name>A0A9X9QX58_STRDY</name>
<evidence type="ECO:0000313" key="2">
    <source>
        <dbReference type="Proteomes" id="UP000373301"/>
    </source>
</evidence>
<evidence type="ECO:0000313" key="1">
    <source>
        <dbReference type="EMBL" id="VTS84976.1"/>
    </source>
</evidence>
<proteinExistence type="predicted"/>
<reference evidence="1 2" key="1">
    <citation type="submission" date="2019-05" db="EMBL/GenBank/DDBJ databases">
        <authorList>
            <consortium name="Pathogen Informatics"/>
        </authorList>
    </citation>
    <scope>NUCLEOTIDE SEQUENCE [LARGE SCALE GENOMIC DNA]</scope>
    <source>
        <strain evidence="1 2">NCTC7982</strain>
    </source>
</reference>
<protein>
    <submittedName>
        <fullName evidence="1">Uncharacterized protein</fullName>
    </submittedName>
</protein>
<sequence>MKKQTKKATLPYRGSLLSQSILSEQQKSRKTSIFIFLTVIGETLILGVLLLGVVLYIIVILLLLSLMSR</sequence>
<dbReference type="RefSeq" id="WP_000745034.1">
    <property type="nucleotide sequence ID" value="NZ_JAAACN010000045.1"/>
</dbReference>
<dbReference type="EMBL" id="CABEIM010000003">
    <property type="protein sequence ID" value="VTS84976.1"/>
    <property type="molecule type" value="Genomic_DNA"/>
</dbReference>
<dbReference type="AlphaFoldDB" id="A0A9X9QX58"/>
<comment type="caution">
    <text evidence="1">The sequence shown here is derived from an EMBL/GenBank/DDBJ whole genome shotgun (WGS) entry which is preliminary data.</text>
</comment>
<organism evidence="1 2">
    <name type="scientific">Streptococcus dysgalactiae</name>
    <dbReference type="NCBI Taxonomy" id="1334"/>
    <lineage>
        <taxon>Bacteria</taxon>
        <taxon>Bacillati</taxon>
        <taxon>Bacillota</taxon>
        <taxon>Bacilli</taxon>
        <taxon>Lactobacillales</taxon>
        <taxon>Streptococcaceae</taxon>
        <taxon>Streptococcus</taxon>
    </lineage>
</organism>
<gene>
    <name evidence="1" type="ORF">NCTC7982_01858</name>
</gene>
<accession>A0A9X9QX58</accession>